<organism evidence="7 8">
    <name type="scientific">Lolium multiflorum</name>
    <name type="common">Italian ryegrass</name>
    <name type="synonym">Lolium perenne subsp. multiflorum</name>
    <dbReference type="NCBI Taxonomy" id="4521"/>
    <lineage>
        <taxon>Eukaryota</taxon>
        <taxon>Viridiplantae</taxon>
        <taxon>Streptophyta</taxon>
        <taxon>Embryophyta</taxon>
        <taxon>Tracheophyta</taxon>
        <taxon>Spermatophyta</taxon>
        <taxon>Magnoliopsida</taxon>
        <taxon>Liliopsida</taxon>
        <taxon>Poales</taxon>
        <taxon>Poaceae</taxon>
        <taxon>BOP clade</taxon>
        <taxon>Pooideae</taxon>
        <taxon>Poodae</taxon>
        <taxon>Poeae</taxon>
        <taxon>Poeae Chloroplast Group 2 (Poeae type)</taxon>
        <taxon>Loliodinae</taxon>
        <taxon>Loliinae</taxon>
        <taxon>Lolium</taxon>
    </lineage>
</organism>
<accession>A0AAD8TRM8</accession>
<evidence type="ECO:0000256" key="2">
    <source>
        <dbReference type="ARBA" id="ARBA00023015"/>
    </source>
</evidence>
<gene>
    <name evidence="7" type="ORF">QYE76_047380</name>
</gene>
<evidence type="ECO:0000256" key="3">
    <source>
        <dbReference type="ARBA" id="ARBA00023125"/>
    </source>
</evidence>
<proteinExistence type="predicted"/>
<dbReference type="PANTHER" id="PTHR14000">
    <property type="entry name" value="FINGER CCCH DOMAIN PROTEIN, PUTATIVE (DUF3755)-RELATED"/>
    <property type="match status" value="1"/>
</dbReference>
<evidence type="ECO:0000256" key="1">
    <source>
        <dbReference type="ARBA" id="ARBA00004123"/>
    </source>
</evidence>
<keyword evidence="3" id="KW-0238">DNA-binding</keyword>
<feature type="region of interest" description="Disordered" evidence="6">
    <location>
        <begin position="838"/>
        <end position="875"/>
    </location>
</feature>
<dbReference type="InterPro" id="IPR022228">
    <property type="entry name" value="DUF3755"/>
</dbReference>
<protein>
    <submittedName>
        <fullName evidence="7">Uncharacterized protein</fullName>
    </submittedName>
</protein>
<dbReference type="GO" id="GO:0003677">
    <property type="term" value="F:DNA binding"/>
    <property type="evidence" value="ECO:0007669"/>
    <property type="project" value="UniProtKB-KW"/>
</dbReference>
<evidence type="ECO:0000256" key="5">
    <source>
        <dbReference type="ARBA" id="ARBA00023242"/>
    </source>
</evidence>
<dbReference type="Gene3D" id="2.40.330.10">
    <property type="entry name" value="DNA-binding pseudobarrel domain"/>
    <property type="match status" value="1"/>
</dbReference>
<comment type="caution">
    <text evidence="7">The sequence shown here is derived from an EMBL/GenBank/DDBJ whole genome shotgun (WGS) entry which is preliminary data.</text>
</comment>
<feature type="compositionally biased region" description="Low complexity" evidence="6">
    <location>
        <begin position="846"/>
        <end position="863"/>
    </location>
</feature>
<dbReference type="SUPFAM" id="SSF101936">
    <property type="entry name" value="DNA-binding pseudobarrel domain"/>
    <property type="match status" value="1"/>
</dbReference>
<comment type="subcellular location">
    <subcellularLocation>
        <location evidence="1">Nucleus</location>
    </subcellularLocation>
</comment>
<evidence type="ECO:0000256" key="4">
    <source>
        <dbReference type="ARBA" id="ARBA00023163"/>
    </source>
</evidence>
<dbReference type="Proteomes" id="UP001231189">
    <property type="component" value="Unassembled WGS sequence"/>
</dbReference>
<evidence type="ECO:0000313" key="8">
    <source>
        <dbReference type="Proteomes" id="UP001231189"/>
    </source>
</evidence>
<keyword evidence="4" id="KW-0804">Transcription</keyword>
<evidence type="ECO:0000256" key="6">
    <source>
        <dbReference type="SAM" id="MobiDB-lite"/>
    </source>
</evidence>
<dbReference type="EMBL" id="JAUUTY010000002">
    <property type="protein sequence ID" value="KAK1686532.1"/>
    <property type="molecule type" value="Genomic_DNA"/>
</dbReference>
<reference evidence="7" key="1">
    <citation type="submission" date="2023-07" db="EMBL/GenBank/DDBJ databases">
        <title>A chromosome-level genome assembly of Lolium multiflorum.</title>
        <authorList>
            <person name="Chen Y."/>
            <person name="Copetti D."/>
            <person name="Kolliker R."/>
            <person name="Studer B."/>
        </authorList>
    </citation>
    <scope>NUCLEOTIDE SEQUENCE</scope>
    <source>
        <strain evidence="7">02402/16</strain>
        <tissue evidence="7">Leaf</tissue>
    </source>
</reference>
<keyword evidence="5" id="KW-0539">Nucleus</keyword>
<feature type="region of interest" description="Disordered" evidence="6">
    <location>
        <begin position="894"/>
        <end position="928"/>
    </location>
</feature>
<dbReference type="AlphaFoldDB" id="A0AAD8TRM8"/>
<keyword evidence="2" id="KW-0805">Transcription regulation</keyword>
<dbReference type="InterPro" id="IPR015300">
    <property type="entry name" value="DNA-bd_pseudobarrel_sf"/>
</dbReference>
<dbReference type="GO" id="GO:0005634">
    <property type="term" value="C:nucleus"/>
    <property type="evidence" value="ECO:0007669"/>
    <property type="project" value="UniProtKB-SubCell"/>
</dbReference>
<sequence length="928" mass="100379">MAADSSMGFHHQGITATAASVYSNHHHMLSFQSSSDAASMGGADGMGFVAPRSMSAASTTAAMYLSPTNNNTSSTGAFGNTSSRSSSSGGGTTASKYKFVTGSPSEWSDRELGILKDGLVRFAREPKIMRYIKIAATLPNRTIRDVALRCWWSTGKDRRKKPDGFSTGKKLRDMKPMQDQMVASAPMANFHMAPTNNLTPFSISMQSPNQQCQVPKEASVVDSATQQLLEQNNQLLNQIAANIDTLKTEENAGLFLQTNNNIRTILTRMSETPGIMGHMPSLPTFVHEDKLDSLLQVDRLAYLLVLILTDFLFQVLQHDDGCTSVQPRRGIFQGCCRGQLWKRPWRNPPKIGHFHDDVGPTHFANIMLALGLKMFAIPPGFYPYLGTVPRTIILKKNTGCSSMDKLKDVNGTTDIDQGCPIFSITHDIKIGYFITFKVLRSDVFKVTIFDYIMTEMVKRLPDLYSQIRIILLVFILPALSWICSSTEVVEAMGNSINKAGESVNQSIQLLLCIRQVPSLILAGHGGEGVERGSFALVSAGSCWFLCRLSSGRSVFLCQFFLAGRGGEEEDGGGLTYYYPLLNRSLPKGCYVVLDSDLRANHSASMTDAAIFGRQGGLTSTSFVEALIGILRRSSTQPGSQVVIMQGLPGLSFPDASLAMSDPVAARPSVAAGGSWDLAVTFGGGGVVGGALDGDSRRWSGSFEWWWRRHLLRGEQYLLKPELAPHARALRPAGRSPLLFSLRAIARSAQFLEQLHALSCPVARALLPSCFSPEHARPCQMVRYEKHTIVVSTKVKVALSGDDRDRRRSRSASPSCACVCGCRRSIPFSCCGYCGGGGRRSPDCRLSSPPGDADAGSAGEASAGAGSGGVEPGEERTCGAAPLKLKLVGNERMRAAEFSPNTRSTPLNRPRGKFAPRGGGLGIGLQYHG</sequence>
<dbReference type="Pfam" id="PF12579">
    <property type="entry name" value="DUF3755"/>
    <property type="match status" value="1"/>
</dbReference>
<dbReference type="PANTHER" id="PTHR14000:SF9">
    <property type="entry name" value="OS04G0673000 PROTEIN"/>
    <property type="match status" value="1"/>
</dbReference>
<feature type="region of interest" description="Disordered" evidence="6">
    <location>
        <begin position="73"/>
        <end position="94"/>
    </location>
</feature>
<name>A0AAD8TRM8_LOLMU</name>
<keyword evidence="8" id="KW-1185">Reference proteome</keyword>
<evidence type="ECO:0000313" key="7">
    <source>
        <dbReference type="EMBL" id="KAK1686532.1"/>
    </source>
</evidence>